<accession>A0A0N7L6T8</accession>
<dbReference type="EMBL" id="CCYD01001551">
    <property type="protein sequence ID" value="CEG45195.1"/>
    <property type="molecule type" value="Genomic_DNA"/>
</dbReference>
<dbReference type="RefSeq" id="XP_024581564.1">
    <property type="nucleotide sequence ID" value="XM_024715914.1"/>
</dbReference>
<reference evidence="2" key="1">
    <citation type="submission" date="2014-09" db="EMBL/GenBank/DDBJ databases">
        <authorList>
            <person name="Sharma Rahul"/>
            <person name="Thines Marco"/>
        </authorList>
    </citation>
    <scope>NUCLEOTIDE SEQUENCE [LARGE SCALE GENOMIC DNA]</scope>
</reference>
<evidence type="ECO:0000313" key="2">
    <source>
        <dbReference type="Proteomes" id="UP000054928"/>
    </source>
</evidence>
<dbReference type="GeneID" id="36396565"/>
<sequence length="148" mass="17016">MSDTSSPPQFDKAEARRMLQRFLTEVQDDTANTQKWMSKMLDLTQAIDKSRKSLTKALELAGQAARKNETLKILGWKRSYTETATEEEWKVVKVTVEGTILFMARFSDFLRRVCANEALRMNQSTVKAQVEGDLMLMLSPQIEIYPDF</sequence>
<dbReference type="OrthoDB" id="129512at2759"/>
<evidence type="ECO:0000313" key="1">
    <source>
        <dbReference type="EMBL" id="CEG45195.1"/>
    </source>
</evidence>
<dbReference type="Proteomes" id="UP000054928">
    <property type="component" value="Unassembled WGS sequence"/>
</dbReference>
<name>A0A0N7L6T8_PLAHL</name>
<proteinExistence type="predicted"/>
<keyword evidence="2" id="KW-1185">Reference proteome</keyword>
<dbReference type="AlphaFoldDB" id="A0A0N7L6T8"/>
<protein>
    <submittedName>
        <fullName evidence="1">Uncharacterized protein</fullName>
    </submittedName>
</protein>
<organism evidence="1 2">
    <name type="scientific">Plasmopara halstedii</name>
    <name type="common">Downy mildew of sunflower</name>
    <dbReference type="NCBI Taxonomy" id="4781"/>
    <lineage>
        <taxon>Eukaryota</taxon>
        <taxon>Sar</taxon>
        <taxon>Stramenopiles</taxon>
        <taxon>Oomycota</taxon>
        <taxon>Peronosporomycetes</taxon>
        <taxon>Peronosporales</taxon>
        <taxon>Peronosporaceae</taxon>
        <taxon>Plasmopara</taxon>
    </lineage>
</organism>